<proteinExistence type="predicted"/>
<keyword evidence="2" id="KW-1185">Reference proteome</keyword>
<name>A0A1Y3AVV5_EURMA</name>
<protein>
    <submittedName>
        <fullName evidence="1">Uncharacterized protein</fullName>
    </submittedName>
</protein>
<reference evidence="1 2" key="1">
    <citation type="submission" date="2017-03" db="EMBL/GenBank/DDBJ databases">
        <title>Genome Survey of Euroglyphus maynei.</title>
        <authorList>
            <person name="Arlian L.G."/>
            <person name="Morgan M.S."/>
            <person name="Rider S.D."/>
        </authorList>
    </citation>
    <scope>NUCLEOTIDE SEQUENCE [LARGE SCALE GENOMIC DNA]</scope>
    <source>
        <strain evidence="1">Arlian Lab</strain>
        <tissue evidence="1">Whole body</tissue>
    </source>
</reference>
<evidence type="ECO:0000313" key="2">
    <source>
        <dbReference type="Proteomes" id="UP000194236"/>
    </source>
</evidence>
<comment type="caution">
    <text evidence="1">The sequence shown here is derived from an EMBL/GenBank/DDBJ whole genome shotgun (WGS) entry which is preliminary data.</text>
</comment>
<dbReference type="EMBL" id="MUJZ01055429">
    <property type="protein sequence ID" value="OTF72611.1"/>
    <property type="molecule type" value="Genomic_DNA"/>
</dbReference>
<evidence type="ECO:0000313" key="1">
    <source>
        <dbReference type="EMBL" id="OTF72611.1"/>
    </source>
</evidence>
<sequence length="8" mass="939">MHVEPCSH</sequence>
<dbReference type="Proteomes" id="UP000194236">
    <property type="component" value="Unassembled WGS sequence"/>
</dbReference>
<organism evidence="1 2">
    <name type="scientific">Euroglyphus maynei</name>
    <name type="common">Mayne's house dust mite</name>
    <dbReference type="NCBI Taxonomy" id="6958"/>
    <lineage>
        <taxon>Eukaryota</taxon>
        <taxon>Metazoa</taxon>
        <taxon>Ecdysozoa</taxon>
        <taxon>Arthropoda</taxon>
        <taxon>Chelicerata</taxon>
        <taxon>Arachnida</taxon>
        <taxon>Acari</taxon>
        <taxon>Acariformes</taxon>
        <taxon>Sarcoptiformes</taxon>
        <taxon>Astigmata</taxon>
        <taxon>Psoroptidia</taxon>
        <taxon>Analgoidea</taxon>
        <taxon>Pyroglyphidae</taxon>
        <taxon>Pyroglyphinae</taxon>
        <taxon>Euroglyphus</taxon>
    </lineage>
</organism>
<accession>A0A1Y3AVV5</accession>
<gene>
    <name evidence="1" type="ORF">BLA29_014199</name>
</gene>